<dbReference type="PROSITE" id="PS00670">
    <property type="entry name" value="D_2_HYDROXYACID_DH_2"/>
    <property type="match status" value="1"/>
</dbReference>
<evidence type="ECO:0000256" key="1">
    <source>
        <dbReference type="ARBA" id="ARBA00005854"/>
    </source>
</evidence>
<dbReference type="Pfam" id="PF00389">
    <property type="entry name" value="2-Hacid_dh"/>
    <property type="match status" value="1"/>
</dbReference>
<dbReference type="InterPro" id="IPR036291">
    <property type="entry name" value="NAD(P)-bd_dom_sf"/>
</dbReference>
<accession>A0A1G2MZJ1</accession>
<dbReference type="InterPro" id="IPR029753">
    <property type="entry name" value="D-isomer_DH_CS"/>
</dbReference>
<evidence type="ECO:0000256" key="4">
    <source>
        <dbReference type="RuleBase" id="RU003719"/>
    </source>
</evidence>
<dbReference type="SUPFAM" id="SSF52283">
    <property type="entry name" value="Formate/glycerate dehydrogenase catalytic domain-like"/>
    <property type="match status" value="1"/>
</dbReference>
<dbReference type="Gene3D" id="3.40.50.720">
    <property type="entry name" value="NAD(P)-binding Rossmann-like Domain"/>
    <property type="match status" value="2"/>
</dbReference>
<dbReference type="PANTHER" id="PTHR10996">
    <property type="entry name" value="2-HYDROXYACID DEHYDROGENASE-RELATED"/>
    <property type="match status" value="1"/>
</dbReference>
<dbReference type="PROSITE" id="PS00671">
    <property type="entry name" value="D_2_HYDROXYACID_DH_3"/>
    <property type="match status" value="1"/>
</dbReference>
<comment type="caution">
    <text evidence="7">The sequence shown here is derived from an EMBL/GenBank/DDBJ whole genome shotgun (WGS) entry which is preliminary data.</text>
</comment>
<dbReference type="SUPFAM" id="SSF51735">
    <property type="entry name" value="NAD(P)-binding Rossmann-fold domains"/>
    <property type="match status" value="1"/>
</dbReference>
<dbReference type="GO" id="GO:0051287">
    <property type="term" value="F:NAD binding"/>
    <property type="evidence" value="ECO:0007669"/>
    <property type="project" value="InterPro"/>
</dbReference>
<dbReference type="GO" id="GO:0016618">
    <property type="term" value="F:hydroxypyruvate reductase [NAD(P)H] activity"/>
    <property type="evidence" value="ECO:0007669"/>
    <property type="project" value="TreeGrafter"/>
</dbReference>
<dbReference type="GO" id="GO:0005829">
    <property type="term" value="C:cytosol"/>
    <property type="evidence" value="ECO:0007669"/>
    <property type="project" value="TreeGrafter"/>
</dbReference>
<evidence type="ECO:0000256" key="2">
    <source>
        <dbReference type="ARBA" id="ARBA00023002"/>
    </source>
</evidence>
<evidence type="ECO:0000313" key="7">
    <source>
        <dbReference type="EMBL" id="OHA29254.1"/>
    </source>
</evidence>
<protein>
    <recommendedName>
        <fullName evidence="9">D-glycerate dehydrogenase</fullName>
    </recommendedName>
</protein>
<dbReference type="STRING" id="1802315.A3F51_01415"/>
<evidence type="ECO:0000256" key="3">
    <source>
        <dbReference type="ARBA" id="ARBA00023027"/>
    </source>
</evidence>
<keyword evidence="2 4" id="KW-0560">Oxidoreductase</keyword>
<dbReference type="InterPro" id="IPR006139">
    <property type="entry name" value="D-isomer_2_OHA_DH_cat_dom"/>
</dbReference>
<proteinExistence type="inferred from homology"/>
<feature type="domain" description="D-isomer specific 2-hydroxyacid dehydrogenase catalytic" evidence="5">
    <location>
        <begin position="12"/>
        <end position="322"/>
    </location>
</feature>
<keyword evidence="3" id="KW-0520">NAD</keyword>
<dbReference type="EMBL" id="MHRT01000005">
    <property type="protein sequence ID" value="OHA29254.1"/>
    <property type="molecule type" value="Genomic_DNA"/>
</dbReference>
<evidence type="ECO:0008006" key="9">
    <source>
        <dbReference type="Google" id="ProtNLM"/>
    </source>
</evidence>
<dbReference type="AlphaFoldDB" id="A0A1G2MZJ1"/>
<dbReference type="GO" id="GO:0030267">
    <property type="term" value="F:glyoxylate reductase (NADPH) activity"/>
    <property type="evidence" value="ECO:0007669"/>
    <property type="project" value="TreeGrafter"/>
</dbReference>
<gene>
    <name evidence="7" type="ORF">A3F51_01415</name>
</gene>
<evidence type="ECO:0000313" key="8">
    <source>
        <dbReference type="Proteomes" id="UP000178089"/>
    </source>
</evidence>
<dbReference type="Proteomes" id="UP000178089">
    <property type="component" value="Unassembled WGS sequence"/>
</dbReference>
<reference evidence="7 8" key="1">
    <citation type="journal article" date="2016" name="Nat. Commun.">
        <title>Thousands of microbial genomes shed light on interconnected biogeochemical processes in an aquifer system.</title>
        <authorList>
            <person name="Anantharaman K."/>
            <person name="Brown C.T."/>
            <person name="Hug L.A."/>
            <person name="Sharon I."/>
            <person name="Castelle C.J."/>
            <person name="Probst A.J."/>
            <person name="Thomas B.C."/>
            <person name="Singh A."/>
            <person name="Wilkins M.J."/>
            <person name="Karaoz U."/>
            <person name="Brodie E.L."/>
            <person name="Williams K.H."/>
            <person name="Hubbard S.S."/>
            <person name="Banfield J.F."/>
        </authorList>
    </citation>
    <scope>NUCLEOTIDE SEQUENCE [LARGE SCALE GENOMIC DNA]</scope>
</reference>
<comment type="similarity">
    <text evidence="1 4">Belongs to the D-isomer specific 2-hydroxyacid dehydrogenase family.</text>
</comment>
<evidence type="ECO:0000259" key="5">
    <source>
        <dbReference type="Pfam" id="PF00389"/>
    </source>
</evidence>
<dbReference type="PANTHER" id="PTHR10996:SF178">
    <property type="entry name" value="2-HYDROXYACID DEHYDROGENASE YGL185C-RELATED"/>
    <property type="match status" value="1"/>
</dbReference>
<dbReference type="Pfam" id="PF02826">
    <property type="entry name" value="2-Hacid_dh_C"/>
    <property type="match status" value="1"/>
</dbReference>
<name>A0A1G2MZJ1_9BACT</name>
<organism evidence="7 8">
    <name type="scientific">Candidatus Taylorbacteria bacterium RIFCSPHIGHO2_12_FULL_45_16</name>
    <dbReference type="NCBI Taxonomy" id="1802315"/>
    <lineage>
        <taxon>Bacteria</taxon>
        <taxon>Candidatus Tayloriibacteriota</taxon>
    </lineage>
</organism>
<evidence type="ECO:0000259" key="6">
    <source>
        <dbReference type="Pfam" id="PF02826"/>
    </source>
</evidence>
<sequence length="323" mass="35738">MSKKIYITRIIPRLASDMLQAKGYSIDIYDKDQIPTQAEIIEALRKKQYDAVICLLTDKIDAEVFDAAPTVKLYANYAVGYDNIDITEAKRRGIAVTNTVGNYAFCIAEHAMALVLGLATRIVEADDFVRAGKYTGWTPMNFIGHDIKGMKIGLIGAGRIGEQMAKIAARGFDMEVIYHDIIRNKKIEREYGARYLETIEDVLKQSDIVSLHVPLLDSTRHLMNESRLNMMKSTSYLINTSRGPVVDEKALVKALQDGVIKGAGLDVFEFEPKLAPGLAELSNVILTPHIASASEETRNEMARIAADNVINFLETGQVISPVG</sequence>
<dbReference type="FunFam" id="3.40.50.720:FF:000203">
    <property type="entry name" value="D-3-phosphoglycerate dehydrogenase (SerA)"/>
    <property type="match status" value="1"/>
</dbReference>
<dbReference type="CDD" id="cd05301">
    <property type="entry name" value="GDH"/>
    <property type="match status" value="1"/>
</dbReference>
<dbReference type="InterPro" id="IPR050223">
    <property type="entry name" value="D-isomer_2-hydroxyacid_DH"/>
</dbReference>
<feature type="domain" description="D-isomer specific 2-hydroxyacid dehydrogenase NAD-binding" evidence="6">
    <location>
        <begin position="112"/>
        <end position="291"/>
    </location>
</feature>
<dbReference type="InterPro" id="IPR006140">
    <property type="entry name" value="D-isomer_DH_NAD-bd"/>
</dbReference>